<keyword evidence="1" id="KW-0346">Stress response</keyword>
<dbReference type="EMBL" id="GL433842">
    <property type="protein sequence ID" value="EFN56197.1"/>
    <property type="molecule type" value="Genomic_DNA"/>
</dbReference>
<evidence type="ECO:0000259" key="4">
    <source>
        <dbReference type="PROSITE" id="PS01031"/>
    </source>
</evidence>
<dbReference type="InterPro" id="IPR031107">
    <property type="entry name" value="Small_HSP"/>
</dbReference>
<dbReference type="PANTHER" id="PTHR11527">
    <property type="entry name" value="HEAT-SHOCK PROTEIN 20 FAMILY MEMBER"/>
    <property type="match status" value="1"/>
</dbReference>
<dbReference type="Pfam" id="PF00011">
    <property type="entry name" value="HSP20"/>
    <property type="match status" value="1"/>
</dbReference>
<comment type="similarity">
    <text evidence="2 3">Belongs to the small heat shock protein (HSP20) family.</text>
</comment>
<reference evidence="5 6" key="1">
    <citation type="journal article" date="2010" name="Plant Cell">
        <title>The Chlorella variabilis NC64A genome reveals adaptation to photosymbiosis, coevolution with viruses, and cryptic sex.</title>
        <authorList>
            <person name="Blanc G."/>
            <person name="Duncan G."/>
            <person name="Agarkova I."/>
            <person name="Borodovsky M."/>
            <person name="Gurnon J."/>
            <person name="Kuo A."/>
            <person name="Lindquist E."/>
            <person name="Lucas S."/>
            <person name="Pangilinan J."/>
            <person name="Polle J."/>
            <person name="Salamov A."/>
            <person name="Terry A."/>
            <person name="Yamada T."/>
            <person name="Dunigan D.D."/>
            <person name="Grigoriev I.V."/>
            <person name="Claverie J.M."/>
            <person name="Van Etten J.L."/>
        </authorList>
    </citation>
    <scope>NUCLEOTIDE SEQUENCE [LARGE SCALE GENOMIC DNA]</scope>
    <source>
        <strain evidence="5 6">NC64A</strain>
    </source>
</reference>
<dbReference type="Proteomes" id="UP000008141">
    <property type="component" value="Unassembled WGS sequence"/>
</dbReference>
<evidence type="ECO:0000256" key="1">
    <source>
        <dbReference type="ARBA" id="ARBA00023016"/>
    </source>
</evidence>
<dbReference type="CDD" id="cd06464">
    <property type="entry name" value="ACD_sHsps-like"/>
    <property type="match status" value="1"/>
</dbReference>
<dbReference type="eggNOG" id="KOG0710">
    <property type="taxonomic scope" value="Eukaryota"/>
</dbReference>
<dbReference type="OrthoDB" id="1245404at2759"/>
<evidence type="ECO:0000256" key="2">
    <source>
        <dbReference type="PROSITE-ProRule" id="PRU00285"/>
    </source>
</evidence>
<dbReference type="Gene3D" id="2.60.40.790">
    <property type="match status" value="1"/>
</dbReference>
<dbReference type="InParanoid" id="E1ZDC0"/>
<dbReference type="InterPro" id="IPR008978">
    <property type="entry name" value="HSP20-like_chaperone"/>
</dbReference>
<sequence length="157" mass="17937">MALIPRTTDDFFAPFFSPLGFPDFSRELTRAFQPLTSLEGGQLATRGMPVDVVEKENAFEVKADIPGVTKNDIKVTVDKDVLRINVEQTQEKKDEKEEAGRKWHRYERSSQFVGRALRMPENANLEAVKARYENGVLVLDVPKREQKQEETKRITIG</sequence>
<gene>
    <name evidence="5" type="ORF">CHLNCDRAFT_59654</name>
</gene>
<dbReference type="SUPFAM" id="SSF49764">
    <property type="entry name" value="HSP20-like chaperones"/>
    <property type="match status" value="1"/>
</dbReference>
<feature type="domain" description="SHSP" evidence="4">
    <location>
        <begin position="41"/>
        <end position="157"/>
    </location>
</feature>
<dbReference type="InterPro" id="IPR002068">
    <property type="entry name" value="A-crystallin/Hsp20_dom"/>
</dbReference>
<dbReference type="GeneID" id="17355616"/>
<dbReference type="OMA" id="HRYERSS"/>
<dbReference type="RefSeq" id="XP_005848299.1">
    <property type="nucleotide sequence ID" value="XM_005848237.1"/>
</dbReference>
<dbReference type="STRING" id="554065.E1ZDC0"/>
<keyword evidence="6" id="KW-1185">Reference proteome</keyword>
<proteinExistence type="inferred from homology"/>
<evidence type="ECO:0000256" key="3">
    <source>
        <dbReference type="RuleBase" id="RU003616"/>
    </source>
</evidence>
<dbReference type="KEGG" id="cvr:CHLNCDRAFT_59654"/>
<accession>E1ZDC0</accession>
<organism evidence="6">
    <name type="scientific">Chlorella variabilis</name>
    <name type="common">Green alga</name>
    <dbReference type="NCBI Taxonomy" id="554065"/>
    <lineage>
        <taxon>Eukaryota</taxon>
        <taxon>Viridiplantae</taxon>
        <taxon>Chlorophyta</taxon>
        <taxon>core chlorophytes</taxon>
        <taxon>Trebouxiophyceae</taxon>
        <taxon>Chlorellales</taxon>
        <taxon>Chlorellaceae</taxon>
        <taxon>Chlorella clade</taxon>
        <taxon>Chlorella</taxon>
    </lineage>
</organism>
<evidence type="ECO:0000313" key="5">
    <source>
        <dbReference type="EMBL" id="EFN56197.1"/>
    </source>
</evidence>
<dbReference type="AlphaFoldDB" id="E1ZDC0"/>
<dbReference type="PROSITE" id="PS01031">
    <property type="entry name" value="SHSP"/>
    <property type="match status" value="1"/>
</dbReference>
<protein>
    <recommendedName>
        <fullName evidence="4">SHSP domain-containing protein</fullName>
    </recommendedName>
</protein>
<name>E1ZDC0_CHLVA</name>
<evidence type="ECO:0000313" key="6">
    <source>
        <dbReference type="Proteomes" id="UP000008141"/>
    </source>
</evidence>